<protein>
    <submittedName>
        <fullName evidence="5">Uncharacterized protein</fullName>
    </submittedName>
</protein>
<evidence type="ECO:0000313" key="5">
    <source>
        <dbReference type="EMBL" id="GMH89648.1"/>
    </source>
</evidence>
<sequence>MIYVPTAMYAFRKDSNSSPGKQLQRAKADGRKRRQKVIDHLQESLTLPISVVTYDIKTSTITNPTTVPSTTSSLPSLPSNTSQLLTWNPHIIYIDGGNTFHLHNTLRTSPLKPFLLTYSNIYIGVSAGSIICGSRIRTSLWKGLDDPTIVDEEFPGMYDWENEEGLGLEGEEFFMHYDDKWKEIYEENRSEGTVKIGEDECWCSDVRGII</sequence>
<gene>
    <name evidence="5" type="ORF">TrVE_jg9238</name>
</gene>
<dbReference type="EMBL" id="BRXX01000097">
    <property type="protein sequence ID" value="GMH89648.1"/>
    <property type="molecule type" value="Genomic_DNA"/>
</dbReference>
<dbReference type="GO" id="GO:0006508">
    <property type="term" value="P:proteolysis"/>
    <property type="evidence" value="ECO:0007669"/>
    <property type="project" value="UniProtKB-KW"/>
</dbReference>
<dbReference type="Gene3D" id="3.40.50.880">
    <property type="match status" value="1"/>
</dbReference>
<dbReference type="AlphaFoldDB" id="A0A9W7BN48"/>
<reference evidence="6" key="1">
    <citation type="journal article" date="2023" name="Commun. Biol.">
        <title>Genome analysis of Parmales, the sister group of diatoms, reveals the evolutionary specialization of diatoms from phago-mixotrophs to photoautotrophs.</title>
        <authorList>
            <person name="Ban H."/>
            <person name="Sato S."/>
            <person name="Yoshikawa S."/>
            <person name="Yamada K."/>
            <person name="Nakamura Y."/>
            <person name="Ichinomiya M."/>
            <person name="Sato N."/>
            <person name="Blanc-Mathieu R."/>
            <person name="Endo H."/>
            <person name="Kuwata A."/>
            <person name="Ogata H."/>
        </authorList>
    </citation>
    <scope>NUCLEOTIDE SEQUENCE [LARGE SCALE GENOMIC DNA]</scope>
    <source>
        <strain evidence="6">NIES 3699</strain>
    </source>
</reference>
<dbReference type="Proteomes" id="UP001165160">
    <property type="component" value="Unassembled WGS sequence"/>
</dbReference>
<evidence type="ECO:0000256" key="1">
    <source>
        <dbReference type="ARBA" id="ARBA00006534"/>
    </source>
</evidence>
<keyword evidence="6" id="KW-1185">Reference proteome</keyword>
<organism evidence="5 6">
    <name type="scientific">Triparma verrucosa</name>
    <dbReference type="NCBI Taxonomy" id="1606542"/>
    <lineage>
        <taxon>Eukaryota</taxon>
        <taxon>Sar</taxon>
        <taxon>Stramenopiles</taxon>
        <taxon>Ochrophyta</taxon>
        <taxon>Bolidophyceae</taxon>
        <taxon>Parmales</taxon>
        <taxon>Triparmaceae</taxon>
        <taxon>Triparma</taxon>
    </lineage>
</organism>
<keyword evidence="3" id="KW-0378">Hydrolase</keyword>
<comment type="similarity">
    <text evidence="1">Belongs to the peptidase S51 family.</text>
</comment>
<keyword evidence="2" id="KW-0645">Protease</keyword>
<dbReference type="InterPro" id="IPR029062">
    <property type="entry name" value="Class_I_gatase-like"/>
</dbReference>
<evidence type="ECO:0000256" key="4">
    <source>
        <dbReference type="ARBA" id="ARBA00022825"/>
    </source>
</evidence>
<name>A0A9W7BN48_9STRA</name>
<evidence type="ECO:0000313" key="6">
    <source>
        <dbReference type="Proteomes" id="UP001165160"/>
    </source>
</evidence>
<evidence type="ECO:0000256" key="3">
    <source>
        <dbReference type="ARBA" id="ARBA00022801"/>
    </source>
</evidence>
<dbReference type="GO" id="GO:0008236">
    <property type="term" value="F:serine-type peptidase activity"/>
    <property type="evidence" value="ECO:0007669"/>
    <property type="project" value="UniProtKB-KW"/>
</dbReference>
<comment type="caution">
    <text evidence="5">The sequence shown here is derived from an EMBL/GenBank/DDBJ whole genome shotgun (WGS) entry which is preliminary data.</text>
</comment>
<dbReference type="InterPro" id="IPR005320">
    <property type="entry name" value="Peptidase_S51"/>
</dbReference>
<proteinExistence type="inferred from homology"/>
<accession>A0A9W7BN48</accession>
<dbReference type="SUPFAM" id="SSF52317">
    <property type="entry name" value="Class I glutamine amidotransferase-like"/>
    <property type="match status" value="1"/>
</dbReference>
<evidence type="ECO:0000256" key="2">
    <source>
        <dbReference type="ARBA" id="ARBA00022670"/>
    </source>
</evidence>
<dbReference type="Pfam" id="PF03575">
    <property type="entry name" value="Peptidase_S51"/>
    <property type="match status" value="1"/>
</dbReference>
<keyword evidence="4" id="KW-0720">Serine protease</keyword>